<feature type="compositionally biased region" description="Basic and acidic residues" evidence="1">
    <location>
        <begin position="68"/>
        <end position="85"/>
    </location>
</feature>
<accession>A0A517PLQ0</accession>
<reference evidence="4 5" key="1">
    <citation type="submission" date="2019-02" db="EMBL/GenBank/DDBJ databases">
        <title>Deep-cultivation of Planctomycetes and their phenomic and genomic characterization uncovers novel biology.</title>
        <authorList>
            <person name="Wiegand S."/>
            <person name="Jogler M."/>
            <person name="Boedeker C."/>
            <person name="Pinto D."/>
            <person name="Vollmers J."/>
            <person name="Rivas-Marin E."/>
            <person name="Kohn T."/>
            <person name="Peeters S.H."/>
            <person name="Heuer A."/>
            <person name="Rast P."/>
            <person name="Oberbeckmann S."/>
            <person name="Bunk B."/>
            <person name="Jeske O."/>
            <person name="Meyerdierks A."/>
            <person name="Storesund J.E."/>
            <person name="Kallscheuer N."/>
            <person name="Luecker S."/>
            <person name="Lage O.M."/>
            <person name="Pohl T."/>
            <person name="Merkel B.J."/>
            <person name="Hornburger P."/>
            <person name="Mueller R.-W."/>
            <person name="Bruemmer F."/>
            <person name="Labrenz M."/>
            <person name="Spormann A.M."/>
            <person name="Op den Camp H."/>
            <person name="Overmann J."/>
            <person name="Amann R."/>
            <person name="Jetten M.S.M."/>
            <person name="Mascher T."/>
            <person name="Medema M.H."/>
            <person name="Devos D.P."/>
            <person name="Kaster A.-K."/>
            <person name="Ovreas L."/>
            <person name="Rohde M."/>
            <person name="Galperin M.Y."/>
            <person name="Jogler C."/>
        </authorList>
    </citation>
    <scope>NUCLEOTIDE SEQUENCE [LARGE SCALE GENOMIC DNA]</scope>
    <source>
        <strain evidence="2 4">HG66A1</strain>
        <strain evidence="3 5">V6</strain>
    </source>
</reference>
<evidence type="ECO:0000313" key="5">
    <source>
        <dbReference type="Proteomes" id="UP000320722"/>
    </source>
</evidence>
<gene>
    <name evidence="2" type="ORF">HG66A1_20770</name>
    <name evidence="3" type="ORF">V6x_20910</name>
</gene>
<evidence type="ECO:0000313" key="2">
    <source>
        <dbReference type="EMBL" id="QDT20292.1"/>
    </source>
</evidence>
<dbReference type="RefSeq" id="WP_145039147.1">
    <property type="nucleotide sequence ID" value="NZ_CP036266.1"/>
</dbReference>
<accession>A0A517WAW5</accession>
<feature type="compositionally biased region" description="Basic and acidic residues" evidence="1">
    <location>
        <begin position="51"/>
        <end position="60"/>
    </location>
</feature>
<dbReference type="EMBL" id="CP036347">
    <property type="protein sequence ID" value="QDU02388.1"/>
    <property type="molecule type" value="Genomic_DNA"/>
</dbReference>
<dbReference type="AlphaFoldDB" id="A0A517WAW5"/>
<dbReference type="Proteomes" id="UP000320722">
    <property type="component" value="Chromosome"/>
</dbReference>
<dbReference type="EMBL" id="CP036266">
    <property type="protein sequence ID" value="QDT20292.1"/>
    <property type="molecule type" value="Genomic_DNA"/>
</dbReference>
<keyword evidence="4" id="KW-1185">Reference proteome</keyword>
<organism evidence="3 5">
    <name type="scientific">Gimesia chilikensis</name>
    <dbReference type="NCBI Taxonomy" id="2605989"/>
    <lineage>
        <taxon>Bacteria</taxon>
        <taxon>Pseudomonadati</taxon>
        <taxon>Planctomycetota</taxon>
        <taxon>Planctomycetia</taxon>
        <taxon>Planctomycetales</taxon>
        <taxon>Planctomycetaceae</taxon>
        <taxon>Gimesia</taxon>
    </lineage>
</organism>
<feature type="region of interest" description="Disordered" evidence="1">
    <location>
        <begin position="50"/>
        <end position="85"/>
    </location>
</feature>
<name>A0A517WAW5_9PLAN</name>
<evidence type="ECO:0000256" key="1">
    <source>
        <dbReference type="SAM" id="MobiDB-lite"/>
    </source>
</evidence>
<protein>
    <submittedName>
        <fullName evidence="3">Uncharacterized protein</fullName>
    </submittedName>
</protein>
<dbReference type="Proteomes" id="UP000320421">
    <property type="component" value="Chromosome"/>
</dbReference>
<evidence type="ECO:0000313" key="4">
    <source>
        <dbReference type="Proteomes" id="UP000320421"/>
    </source>
</evidence>
<sequence length="85" mass="9441">MNLQLVGGARHGAAIFSLADELYFYWLKMSHCSVISSYFVGVEPELLSQEVRSEHHHGDAGHGASSETHSESSHEHSEGEDQHEH</sequence>
<proteinExistence type="predicted"/>
<evidence type="ECO:0000313" key="3">
    <source>
        <dbReference type="EMBL" id="QDU02388.1"/>
    </source>
</evidence>